<evidence type="ECO:0000313" key="2">
    <source>
        <dbReference type="Proteomes" id="UP001629235"/>
    </source>
</evidence>
<reference evidence="1 2" key="1">
    <citation type="journal article" date="2024" name="Chem. Sci.">
        <title>Discovery of megapolipeptins by genome mining of a Burkholderiales bacteria collection.</title>
        <authorList>
            <person name="Paulo B.S."/>
            <person name="Recchia M.J.J."/>
            <person name="Lee S."/>
            <person name="Fergusson C.H."/>
            <person name="Romanowski S.B."/>
            <person name="Hernandez A."/>
            <person name="Krull N."/>
            <person name="Liu D.Y."/>
            <person name="Cavanagh H."/>
            <person name="Bos A."/>
            <person name="Gray C.A."/>
            <person name="Murphy B.T."/>
            <person name="Linington R.G."/>
            <person name="Eustaquio A.S."/>
        </authorList>
    </citation>
    <scope>NUCLEOTIDE SEQUENCE [LARGE SCALE GENOMIC DNA]</scope>
    <source>
        <strain evidence="1 2">RL18-126-BIB-B</strain>
    </source>
</reference>
<accession>A0ACC7N9T9</accession>
<sequence length="192" mass="21066">MTTLYPLEDISATGNAAPHIPQRNCLFGIISDMEKKLIREVLADNIRRYMREIPFVDTQVKLSKRAGISQSSVARVLSGQVDTQISIVAAIADAIGVSAADLLAEPEEKPALDLDLMKLARLPKTEQEKIKSFADFVFTQAAADGTVTIVGKVKATSEQETRARRAARRPLSNDSLSIDRDAHHKKKERGAQ</sequence>
<name>A0ACC7N9T9_9BURK</name>
<gene>
    <name evidence="1" type="ORF">PQR01_11240</name>
</gene>
<organism evidence="1 2">
    <name type="scientific">Paraburkholderia rhynchosiae</name>
    <dbReference type="NCBI Taxonomy" id="487049"/>
    <lineage>
        <taxon>Bacteria</taxon>
        <taxon>Pseudomonadati</taxon>
        <taxon>Pseudomonadota</taxon>
        <taxon>Betaproteobacteria</taxon>
        <taxon>Burkholderiales</taxon>
        <taxon>Burkholderiaceae</taxon>
        <taxon>Paraburkholderia</taxon>
    </lineage>
</organism>
<proteinExistence type="predicted"/>
<evidence type="ECO:0000313" key="1">
    <source>
        <dbReference type="EMBL" id="MFM0104031.1"/>
    </source>
</evidence>
<keyword evidence="2" id="KW-1185">Reference proteome</keyword>
<dbReference type="Proteomes" id="UP001629235">
    <property type="component" value="Unassembled WGS sequence"/>
</dbReference>
<dbReference type="EMBL" id="JAQQDW010000017">
    <property type="protein sequence ID" value="MFM0104031.1"/>
    <property type="molecule type" value="Genomic_DNA"/>
</dbReference>
<protein>
    <submittedName>
        <fullName evidence="1">Helix-turn-helix transcriptional regulator</fullName>
    </submittedName>
</protein>
<comment type="caution">
    <text evidence="1">The sequence shown here is derived from an EMBL/GenBank/DDBJ whole genome shotgun (WGS) entry which is preliminary data.</text>
</comment>